<accession>A0A090KWI0</accession>
<dbReference type="RefSeq" id="XP_024501072.1">
    <property type="nucleotide sequence ID" value="XM_024646945.1"/>
</dbReference>
<gene>
    <name evidence="1 3 4" type="ORF">SRAE_1000014600</name>
</gene>
<protein>
    <submittedName>
        <fullName evidence="1 3">Uncharacterized protein</fullName>
    </submittedName>
</protein>
<evidence type="ECO:0000313" key="4">
    <source>
        <dbReference type="WormBase" id="SRAE_1000014600"/>
    </source>
</evidence>
<evidence type="ECO:0000313" key="2">
    <source>
        <dbReference type="Proteomes" id="UP000035682"/>
    </source>
</evidence>
<sequence length="202" mass="23529">MIGGCNNKDCNSKEERRKLMKENVRAIEERGRILAEKRQKMRERRRTLDQDFLNMELRNQMLEESRQSLLMSINIDNSESFIQSKEFSSSLQTCYSMATIVNLKNEDKDRNVFDIVRNGDGKDCALKLRKDSTLDKGTSIDSSRQQNYQGLETFKKCENVDCDILPNTSASAWKRVSILKDKLNQKKKELAHRRTSKLLNKV</sequence>
<reference evidence="1 2" key="1">
    <citation type="submission" date="2014-09" db="EMBL/GenBank/DDBJ databases">
        <authorList>
            <person name="Martin A.A."/>
        </authorList>
    </citation>
    <scope>NUCLEOTIDE SEQUENCE</scope>
    <source>
        <strain evidence="2">ED321</strain>
        <strain evidence="1">ED321 Heterogonic</strain>
    </source>
</reference>
<evidence type="ECO:0000313" key="1">
    <source>
        <dbReference type="EMBL" id="CEF61870.1"/>
    </source>
</evidence>
<evidence type="ECO:0000313" key="3">
    <source>
        <dbReference type="WBParaSite" id="SRAE_1000014600.1"/>
    </source>
</evidence>
<dbReference type="WBParaSite" id="SRAE_1000014600.1">
    <property type="protein sequence ID" value="SRAE_1000014600.1"/>
    <property type="gene ID" value="WBGene00256740"/>
</dbReference>
<dbReference type="GeneID" id="36374235"/>
<dbReference type="WormBase" id="SRAE_1000014600">
    <property type="protein sequence ID" value="SRP09716"/>
    <property type="gene ID" value="WBGene00256740"/>
</dbReference>
<dbReference type="EMBL" id="LN609528">
    <property type="protein sequence ID" value="CEF61870.1"/>
    <property type="molecule type" value="Genomic_DNA"/>
</dbReference>
<organism evidence="1">
    <name type="scientific">Strongyloides ratti</name>
    <name type="common">Parasitic roundworm</name>
    <dbReference type="NCBI Taxonomy" id="34506"/>
    <lineage>
        <taxon>Eukaryota</taxon>
        <taxon>Metazoa</taxon>
        <taxon>Ecdysozoa</taxon>
        <taxon>Nematoda</taxon>
        <taxon>Chromadorea</taxon>
        <taxon>Rhabditida</taxon>
        <taxon>Tylenchina</taxon>
        <taxon>Panagrolaimomorpha</taxon>
        <taxon>Strongyloidoidea</taxon>
        <taxon>Strongyloididae</taxon>
        <taxon>Strongyloides</taxon>
    </lineage>
</organism>
<name>A0A090KWI0_STRRB</name>
<proteinExistence type="predicted"/>
<reference evidence="3" key="2">
    <citation type="submission" date="2020-12" db="UniProtKB">
        <authorList>
            <consortium name="WormBaseParasite"/>
        </authorList>
    </citation>
    <scope>IDENTIFICATION</scope>
</reference>
<dbReference type="AlphaFoldDB" id="A0A090KWI0"/>
<dbReference type="CTD" id="36374235"/>
<keyword evidence="2" id="KW-1185">Reference proteome</keyword>
<dbReference type="Proteomes" id="UP000035682">
    <property type="component" value="Unplaced"/>
</dbReference>